<evidence type="ECO:0000256" key="4">
    <source>
        <dbReference type="ARBA" id="ARBA00022989"/>
    </source>
</evidence>
<keyword evidence="11" id="KW-1185">Reference proteome</keyword>
<feature type="transmembrane region" description="Helical" evidence="8">
    <location>
        <begin position="42"/>
        <end position="60"/>
    </location>
</feature>
<evidence type="ECO:0000313" key="11">
    <source>
        <dbReference type="Proteomes" id="UP000279968"/>
    </source>
</evidence>
<dbReference type="PANTHER" id="PTHR30509:SF9">
    <property type="entry name" value="MULTIDRUG RESISTANCE PROTEIN MDTO"/>
    <property type="match status" value="1"/>
</dbReference>
<comment type="caution">
    <text evidence="10">The sequence shown here is derived from an EMBL/GenBank/DDBJ whole genome shotgun (WGS) entry which is preliminary data.</text>
</comment>
<keyword evidence="3 8" id="KW-0812">Transmembrane</keyword>
<dbReference type="PANTHER" id="PTHR30509">
    <property type="entry name" value="P-HYDROXYBENZOIC ACID EFFLUX PUMP SUBUNIT-RELATED"/>
    <property type="match status" value="1"/>
</dbReference>
<keyword evidence="2" id="KW-1003">Cell membrane</keyword>
<protein>
    <recommendedName>
        <fullName evidence="9">Integral membrane bound transporter domain-containing protein</fullName>
    </recommendedName>
</protein>
<dbReference type="EMBL" id="RBAN01000005">
    <property type="protein sequence ID" value="RKN52213.1"/>
    <property type="molecule type" value="Genomic_DNA"/>
</dbReference>
<gene>
    <name evidence="10" type="ORF">D7193_27100</name>
</gene>
<feature type="transmembrane region" description="Helical" evidence="8">
    <location>
        <begin position="532"/>
        <end position="553"/>
    </location>
</feature>
<name>A0A3A9ZVH0_9ACTN</name>
<evidence type="ECO:0000256" key="6">
    <source>
        <dbReference type="ARBA" id="ARBA00043993"/>
    </source>
</evidence>
<feature type="transmembrane region" description="Helical" evidence="8">
    <location>
        <begin position="483"/>
        <end position="499"/>
    </location>
</feature>
<feature type="domain" description="Integral membrane bound transporter" evidence="9">
    <location>
        <begin position="423"/>
        <end position="546"/>
    </location>
</feature>
<accession>A0A3A9ZVH0</accession>
<evidence type="ECO:0000256" key="5">
    <source>
        <dbReference type="ARBA" id="ARBA00023136"/>
    </source>
</evidence>
<feature type="transmembrane region" description="Helical" evidence="8">
    <location>
        <begin position="117"/>
        <end position="138"/>
    </location>
</feature>
<dbReference type="AlphaFoldDB" id="A0A3A9ZVH0"/>
<evidence type="ECO:0000256" key="2">
    <source>
        <dbReference type="ARBA" id="ARBA00022475"/>
    </source>
</evidence>
<evidence type="ECO:0000256" key="8">
    <source>
        <dbReference type="SAM" id="Phobius"/>
    </source>
</evidence>
<evidence type="ECO:0000256" key="3">
    <source>
        <dbReference type="ARBA" id="ARBA00022692"/>
    </source>
</evidence>
<feature type="transmembrane region" description="Helical" evidence="8">
    <location>
        <begin position="168"/>
        <end position="186"/>
    </location>
</feature>
<evidence type="ECO:0000256" key="1">
    <source>
        <dbReference type="ARBA" id="ARBA00004651"/>
    </source>
</evidence>
<evidence type="ECO:0000313" key="10">
    <source>
        <dbReference type="EMBL" id="RKN52213.1"/>
    </source>
</evidence>
<organism evidence="10 11">
    <name type="scientific">Micromonospora costi</name>
    <dbReference type="NCBI Taxonomy" id="1530042"/>
    <lineage>
        <taxon>Bacteria</taxon>
        <taxon>Bacillati</taxon>
        <taxon>Actinomycetota</taxon>
        <taxon>Actinomycetes</taxon>
        <taxon>Micromonosporales</taxon>
        <taxon>Micromonosporaceae</taxon>
        <taxon>Micromonospora</taxon>
    </lineage>
</organism>
<reference evidence="10 11" key="1">
    <citation type="journal article" date="2015" name="Int. J. Syst. Evol. Microbiol.">
        <title>Micromonospora costi sp. nov., isolated from a leaf of Costus speciosus.</title>
        <authorList>
            <person name="Thawai C."/>
        </authorList>
    </citation>
    <scope>NUCLEOTIDE SEQUENCE [LARGE SCALE GENOMIC DNA]</scope>
    <source>
        <strain evidence="10 11">CS1-12</strain>
    </source>
</reference>
<keyword evidence="4 8" id="KW-1133">Transmembrane helix</keyword>
<dbReference type="GO" id="GO:0005886">
    <property type="term" value="C:plasma membrane"/>
    <property type="evidence" value="ECO:0007669"/>
    <property type="project" value="UniProtKB-SubCell"/>
</dbReference>
<feature type="region of interest" description="Disordered" evidence="7">
    <location>
        <begin position="681"/>
        <end position="701"/>
    </location>
</feature>
<evidence type="ECO:0000256" key="7">
    <source>
        <dbReference type="SAM" id="MobiDB-lite"/>
    </source>
</evidence>
<feature type="transmembrane region" description="Helical" evidence="8">
    <location>
        <begin position="145"/>
        <end position="162"/>
    </location>
</feature>
<feature type="transmembrane region" description="Helical" evidence="8">
    <location>
        <begin position="66"/>
        <end position="84"/>
    </location>
</feature>
<dbReference type="InterPro" id="IPR049453">
    <property type="entry name" value="Memb_transporter_dom"/>
</dbReference>
<feature type="transmembrane region" description="Helical" evidence="8">
    <location>
        <begin position="91"/>
        <end position="111"/>
    </location>
</feature>
<dbReference type="Pfam" id="PF13515">
    <property type="entry name" value="FUSC_2"/>
    <property type="match status" value="1"/>
</dbReference>
<comment type="similarity">
    <text evidence="6">Belongs to the YccS/YhfK family.</text>
</comment>
<sequence length="757" mass="79386">MSTHDASAVDRVGVMTARGRLGRGVRRVVSALADPERTAVRGAVRAALVLPGLFAIGRYVVGDQSFATFAVFGGFALLIMTDFGGTSRERLRSYLLATVCGAVLVALGTLASGTAVAAAATMFVVAVVITLLAAVVGGHIGTARLGLLLAFVLSVTLPPATTQIPARVGGWVFAGVAATLAGLLVLPRGGPSVLNRAAVAACRAAADLVDALGRDTDRLGECRDVAARAVAVTRTRFSATANRTIGSRRRRRAYAELIGDLQLLVGVAGHPLYRPGRSRRGTGTEEGLVAAVSGTLRASAAALDTAGEPPEVRVLERERTAHRYAMERRVRELLARSTATGQIVDALAVDHTVRVLAYLAGAVAGNIGVTANRTSWRPGGPGHEEPGDRRARHRHVEWLAPSAATGSTALRNSLRTGVGLALSVWIAGRLGLPHAFWVVLGTLQVLRTSALGTARSVARAVAGNVVGVAVGSALIVVTADRPALLWALLPPAVFLAAYTSGSQRLLLSQAAFTVDLLIIFNLLAPVGWRLGLIRLVDVGIGVALSVALSLLLWPHGARRQLVRTAAAYQRAATGQLRHALDRALTGRTVDRRPTPSAGLRMRAELALGDYLSERPSAPLDPSSALALVVAANYLAMAANLLESAVVEFGQRTDGCADVAEPVRSARQALLDRLERLADRLAGRDADGSPAPPSSDRPGPEAAVQACLDRWRHDEAVAGPAMVLVFTAEWIRSADEVADDLVGRVDRATAAAERPWWR</sequence>
<evidence type="ECO:0000259" key="9">
    <source>
        <dbReference type="Pfam" id="PF13515"/>
    </source>
</evidence>
<keyword evidence="5 8" id="KW-0472">Membrane</keyword>
<dbReference type="Proteomes" id="UP000279968">
    <property type="component" value="Unassembled WGS sequence"/>
</dbReference>
<feature type="transmembrane region" description="Helical" evidence="8">
    <location>
        <begin position="506"/>
        <end position="526"/>
    </location>
</feature>
<comment type="subcellular location">
    <subcellularLocation>
        <location evidence="1">Cell membrane</location>
        <topology evidence="1">Multi-pass membrane protein</topology>
    </subcellularLocation>
</comment>
<feature type="transmembrane region" description="Helical" evidence="8">
    <location>
        <begin position="457"/>
        <end position="477"/>
    </location>
</feature>
<proteinExistence type="inferred from homology"/>